<dbReference type="EMBL" id="CP003607">
    <property type="protein sequence ID" value="AFY85114.1"/>
    <property type="molecule type" value="Genomic_DNA"/>
</dbReference>
<sequence>MRTIEVGTLNIHPISPILPILPISPISPILPNNKASTPSMRVRIIGYNTRQELKMDPPLAPS</sequence>
<dbReference type="KEGG" id="oac:Oscil6304_5638"/>
<name>K9TSX0_9CYAN</name>
<dbReference type="HOGENOM" id="CLU_2899794_0_0_3"/>
<dbReference type="Proteomes" id="UP000010367">
    <property type="component" value="Chromosome"/>
</dbReference>
<gene>
    <name evidence="1" type="ORF">Oscil6304_5638</name>
</gene>
<dbReference type="AlphaFoldDB" id="K9TSX0"/>
<dbReference type="PATRIC" id="fig|56110.3.peg.6919"/>
<keyword evidence="2" id="KW-1185">Reference proteome</keyword>
<evidence type="ECO:0000313" key="1">
    <source>
        <dbReference type="EMBL" id="AFY85114.1"/>
    </source>
</evidence>
<organism evidence="1 2">
    <name type="scientific">Oscillatoria acuminata PCC 6304</name>
    <dbReference type="NCBI Taxonomy" id="56110"/>
    <lineage>
        <taxon>Bacteria</taxon>
        <taxon>Bacillati</taxon>
        <taxon>Cyanobacteriota</taxon>
        <taxon>Cyanophyceae</taxon>
        <taxon>Oscillatoriophycideae</taxon>
        <taxon>Oscillatoriales</taxon>
        <taxon>Oscillatoriaceae</taxon>
        <taxon>Oscillatoria</taxon>
    </lineage>
</organism>
<dbReference type="InParanoid" id="K9TSX0"/>
<protein>
    <submittedName>
        <fullName evidence="1">Uncharacterized protein</fullName>
    </submittedName>
</protein>
<reference evidence="1 2" key="1">
    <citation type="submission" date="2012-06" db="EMBL/GenBank/DDBJ databases">
        <title>Finished chromosome of genome of Oscillatoria acuminata PCC 6304.</title>
        <authorList>
            <consortium name="US DOE Joint Genome Institute"/>
            <person name="Gugger M."/>
            <person name="Coursin T."/>
            <person name="Rippka R."/>
            <person name="Tandeau De Marsac N."/>
            <person name="Huntemann M."/>
            <person name="Wei C.-L."/>
            <person name="Han J."/>
            <person name="Detter J.C."/>
            <person name="Han C."/>
            <person name="Tapia R."/>
            <person name="Davenport K."/>
            <person name="Daligault H."/>
            <person name="Erkkila T."/>
            <person name="Gu W."/>
            <person name="Munk A.C.C."/>
            <person name="Teshima H."/>
            <person name="Xu Y."/>
            <person name="Chain P."/>
            <person name="Chen A."/>
            <person name="Krypides N."/>
            <person name="Mavromatis K."/>
            <person name="Markowitz V."/>
            <person name="Szeto E."/>
            <person name="Ivanova N."/>
            <person name="Mikhailova N."/>
            <person name="Ovchinnikova G."/>
            <person name="Pagani I."/>
            <person name="Pati A."/>
            <person name="Goodwin L."/>
            <person name="Peters L."/>
            <person name="Pitluck S."/>
            <person name="Woyke T."/>
            <person name="Kerfeld C."/>
        </authorList>
    </citation>
    <scope>NUCLEOTIDE SEQUENCE [LARGE SCALE GENOMIC DNA]</scope>
    <source>
        <strain evidence="1 2">PCC 6304</strain>
    </source>
</reference>
<accession>K9TSX0</accession>
<proteinExistence type="predicted"/>
<evidence type="ECO:0000313" key="2">
    <source>
        <dbReference type="Proteomes" id="UP000010367"/>
    </source>
</evidence>